<dbReference type="Proteomes" id="UP000095192">
    <property type="component" value="Unassembled WGS sequence"/>
</dbReference>
<dbReference type="AlphaFoldDB" id="A0A1D3D5I8"/>
<evidence type="ECO:0000313" key="1">
    <source>
        <dbReference type="EMBL" id="OEH78696.1"/>
    </source>
</evidence>
<comment type="caution">
    <text evidence="1">The sequence shown here is derived from an EMBL/GenBank/DDBJ whole genome shotgun (WGS) entry which is preliminary data.</text>
</comment>
<proteinExistence type="predicted"/>
<reference evidence="1 2" key="1">
    <citation type="journal article" date="2016" name="BMC Genomics">
        <title>Comparative genomics reveals Cyclospora cayetanensis possesses coccidia-like metabolism and invasion components but unique surface antigens.</title>
        <authorList>
            <person name="Liu S."/>
            <person name="Wang L."/>
            <person name="Zheng H."/>
            <person name="Xu Z."/>
            <person name="Roellig D.M."/>
            <person name="Li N."/>
            <person name="Frace M.A."/>
            <person name="Tang K."/>
            <person name="Arrowood M.J."/>
            <person name="Moss D.M."/>
            <person name="Zhang L."/>
            <person name="Feng Y."/>
            <person name="Xiao L."/>
        </authorList>
    </citation>
    <scope>NUCLEOTIDE SEQUENCE [LARGE SCALE GENOMIC DNA]</scope>
    <source>
        <strain evidence="1 2">CHN_HEN01</strain>
    </source>
</reference>
<dbReference type="VEuPathDB" id="ToxoDB:cyc_06678"/>
<protein>
    <submittedName>
        <fullName evidence="1">Regulator of chromosome condensation domain-containing protein</fullName>
    </submittedName>
</protein>
<dbReference type="EMBL" id="JROU02000653">
    <property type="protein sequence ID" value="OEH78696.1"/>
    <property type="molecule type" value="Genomic_DNA"/>
</dbReference>
<accession>A0A1D3D5I8</accession>
<dbReference type="InParanoid" id="A0A1D3D5I8"/>
<keyword evidence="2" id="KW-1185">Reference proteome</keyword>
<dbReference type="VEuPathDB" id="ToxoDB:LOC34622790"/>
<organism evidence="1 2">
    <name type="scientific">Cyclospora cayetanensis</name>
    <dbReference type="NCBI Taxonomy" id="88456"/>
    <lineage>
        <taxon>Eukaryota</taxon>
        <taxon>Sar</taxon>
        <taxon>Alveolata</taxon>
        <taxon>Apicomplexa</taxon>
        <taxon>Conoidasida</taxon>
        <taxon>Coccidia</taxon>
        <taxon>Eucoccidiorida</taxon>
        <taxon>Eimeriorina</taxon>
        <taxon>Eimeriidae</taxon>
        <taxon>Cyclospora</taxon>
    </lineage>
</organism>
<gene>
    <name evidence="1" type="ORF">cyc_06678</name>
</gene>
<sequence>MRLSVFQVYMELEDRRIGGLFCCLMRAVAKQEVMEAPNLMSCMDPGTSNLVELVRMYALRNSSLTQLSNLVLDLQNPNSLASFLSRQMEEEFHYSIEDILAKHGLSRIEEASKDWQEHIRRDFHKGFANLKQFLIAGVVGVVLQQPLPYCLRRILMQTCQFVYERSFTLEPEMLQMGVDYCYAIPIVKLFLNGIMHPILAKSEEFCLRSGLEYLPESVSRKMELAALVLERLCAEDYRELPNAFMLHQLRFDLWNTAAQMLRQQMEIEDQLDVELTIDLFASHYDIKEHYVTWHTDDLLSLVNMCKKYESYLNLSAHDPIAKIVQAVGEGESRSPPFSTALIKECQAAKTSQSFKVDPRFLITEKNLVYCSLTHAPVPQRLALRQRAQTQAIAESVEAWCLAPSRRMTRRKDGQRVLAVLIRYVPPDACDCRMQLADCLRQGPPVSASSLDRLAAEFSAIAEHFASLETPDFVNAALFERVASSLNRGALTMKGISDTDCMRWIAEGLLERKKHKKYLMQVQRHLEGIQSMRREYEIKLRTRVETLKAAIHAADVLAVEEPIEIAARRFNFPLAFPSLRWKQHEKKQETLAVSLTFKYSVLLQRQIVLRAARSLQPEVLVDTYFTFMLLPQEGWRVTITHRTPRVDRQLAQQDFTAEELLVLKNVNPNTTVPLAKTPGEPGGLFEVSALHFVQALQEIRSMASA</sequence>
<name>A0A1D3D5I8_9EIME</name>
<evidence type="ECO:0000313" key="2">
    <source>
        <dbReference type="Proteomes" id="UP000095192"/>
    </source>
</evidence>